<evidence type="ECO:0000313" key="1">
    <source>
        <dbReference type="EMBL" id="ADJ48942.1"/>
    </source>
</evidence>
<organism evidence="1 2">
    <name type="scientific">Amycolatopsis mediterranei (strain U-32)</name>
    <dbReference type="NCBI Taxonomy" id="749927"/>
    <lineage>
        <taxon>Bacteria</taxon>
        <taxon>Bacillati</taxon>
        <taxon>Actinomycetota</taxon>
        <taxon>Actinomycetes</taxon>
        <taxon>Pseudonocardiales</taxon>
        <taxon>Pseudonocardiaceae</taxon>
        <taxon>Amycolatopsis</taxon>
    </lineage>
</organism>
<gene>
    <name evidence="1" type="ordered locus">AMED_7225</name>
</gene>
<dbReference type="AlphaFoldDB" id="A0A0H3DFF2"/>
<dbReference type="Proteomes" id="UP000000328">
    <property type="component" value="Chromosome"/>
</dbReference>
<proteinExistence type="predicted"/>
<dbReference type="eggNOG" id="COG0022">
    <property type="taxonomic scope" value="Bacteria"/>
</dbReference>
<reference evidence="1 2" key="1">
    <citation type="journal article" date="2010" name="Cell Res.">
        <title>Complete genome sequence of the rifamycin SV-producing Amycolatopsis mediterranei U32 revealed its genetic characteristics in phylogeny and metabolism.</title>
        <authorList>
            <person name="Zhao W."/>
            <person name="Zhong Y."/>
            <person name="Yuan H."/>
            <person name="Wang J."/>
            <person name="Zheng H."/>
            <person name="Wang Y."/>
            <person name="Cen X."/>
            <person name="Xu F."/>
            <person name="Bai J."/>
            <person name="Han X."/>
            <person name="Lu G."/>
            <person name="Zhu Y."/>
            <person name="Shao Z."/>
            <person name="Yan H."/>
            <person name="Li C."/>
            <person name="Peng N."/>
            <person name="Zhang Z."/>
            <person name="Zhang Y."/>
            <person name="Lin W."/>
            <person name="Fan Y."/>
            <person name="Qin Z."/>
            <person name="Hu Y."/>
            <person name="Zhu B."/>
            <person name="Wang S."/>
            <person name="Ding X."/>
            <person name="Zhao G.P."/>
        </authorList>
    </citation>
    <scope>NUCLEOTIDE SEQUENCE [LARGE SCALE GENOMIC DNA]</scope>
    <source>
        <strain evidence="2">U-32</strain>
    </source>
</reference>
<sequence length="61" mass="6370">MMPSTPADTRTAIRDPSHLISLGRPAIRREGTDVTLGSYSTLVHDCAAVAEQLATEGSASS</sequence>
<evidence type="ECO:0000313" key="2">
    <source>
        <dbReference type="Proteomes" id="UP000000328"/>
    </source>
</evidence>
<dbReference type="InterPro" id="IPR009014">
    <property type="entry name" value="Transketo_C/PFOR_II"/>
</dbReference>
<dbReference type="KEGG" id="amd:AMED_7225"/>
<protein>
    <submittedName>
        <fullName evidence="1">2-oxoisovalerate dehydrogenase E1 component, beta subunit</fullName>
    </submittedName>
</protein>
<dbReference type="PATRIC" id="fig|749927.5.peg.7512"/>
<dbReference type="HOGENOM" id="CLU_2912249_0_0_11"/>
<dbReference type="EMBL" id="CP002000">
    <property type="protein sequence ID" value="ADJ48942.1"/>
    <property type="molecule type" value="Genomic_DNA"/>
</dbReference>
<accession>A0A0H3DFF2</accession>
<dbReference type="Gene3D" id="3.40.50.920">
    <property type="match status" value="1"/>
</dbReference>
<name>A0A0H3DFF2_AMYMU</name>
<dbReference type="SUPFAM" id="SSF52922">
    <property type="entry name" value="TK C-terminal domain-like"/>
    <property type="match status" value="1"/>
</dbReference>